<dbReference type="RefSeq" id="WP_288199008.1">
    <property type="nucleotide sequence ID" value="NZ_LT608334.1"/>
</dbReference>
<feature type="transmembrane region" description="Helical" evidence="1">
    <location>
        <begin position="6"/>
        <end position="23"/>
    </location>
</feature>
<dbReference type="Gene3D" id="1.20.120.1630">
    <property type="match status" value="1"/>
</dbReference>
<feature type="transmembrane region" description="Helical" evidence="1">
    <location>
        <begin position="105"/>
        <end position="126"/>
    </location>
</feature>
<keyword evidence="1" id="KW-0812">Transmembrane</keyword>
<dbReference type="AlphaFoldDB" id="A0A212L1P9"/>
<keyword evidence="1" id="KW-0472">Membrane</keyword>
<keyword evidence="1" id="KW-1133">Transmembrane helix</keyword>
<dbReference type="PANTHER" id="PTHR32251">
    <property type="entry name" value="3-OXO-5-ALPHA-STEROID 4-DEHYDROGENASE"/>
    <property type="match status" value="1"/>
</dbReference>
<dbReference type="EMBL" id="FMJD01000002">
    <property type="protein sequence ID" value="SCM71448.1"/>
    <property type="molecule type" value="Genomic_DNA"/>
</dbReference>
<name>A0A212L1P9_9HYPH</name>
<dbReference type="PROSITE" id="PS50244">
    <property type="entry name" value="S5A_REDUCTASE"/>
    <property type="match status" value="1"/>
</dbReference>
<dbReference type="PANTHER" id="PTHR32251:SF17">
    <property type="entry name" value="STEROID 5-ALPHA REDUCTASE C-TERMINAL DOMAIN-CONTAINING PROTEIN"/>
    <property type="match status" value="1"/>
</dbReference>
<sequence>MPTNAIPSLAILAMAMGAAAILAERTRRSGFIDGIWALSTGVAALVLILGLSVPVERPLLVSALVAIWAVRLGRHLIGRTLRGGGDDPRYAALRREWGEAAPRRLLLFLETQAIAGWLLALSAAAAAARAGPLGTQDGLGIAIVLIALAGEWQADRTLAAFRRDRPGEVCDRGLWGWSRHPNYFFEWLFWVGIAVVGVGGAEWRTALVLVAPVSIYWLLVHVSGIPPLERHMLESRGEAFRAYQARVSPFFPLPPAKDQAGNHRDSSQ</sequence>
<feature type="transmembrane region" description="Helical" evidence="1">
    <location>
        <begin position="35"/>
        <end position="53"/>
    </location>
</feature>
<accession>A0A212L1P9</accession>
<feature type="transmembrane region" description="Helical" evidence="1">
    <location>
        <begin position="59"/>
        <end position="77"/>
    </location>
</feature>
<organism evidence="2">
    <name type="scientific">uncultured Pleomorphomonas sp</name>
    <dbReference type="NCBI Taxonomy" id="442121"/>
    <lineage>
        <taxon>Bacteria</taxon>
        <taxon>Pseudomonadati</taxon>
        <taxon>Pseudomonadota</taxon>
        <taxon>Alphaproteobacteria</taxon>
        <taxon>Hyphomicrobiales</taxon>
        <taxon>Pleomorphomonadaceae</taxon>
        <taxon>Pleomorphomonas</taxon>
        <taxon>environmental samples</taxon>
    </lineage>
</organism>
<proteinExistence type="predicted"/>
<evidence type="ECO:0000313" key="2">
    <source>
        <dbReference type="EMBL" id="SCM71448.1"/>
    </source>
</evidence>
<evidence type="ECO:0000256" key="1">
    <source>
        <dbReference type="SAM" id="Phobius"/>
    </source>
</evidence>
<protein>
    <submittedName>
        <fullName evidence="2">Uncharacterized protein</fullName>
    </submittedName>
</protein>
<dbReference type="InterPro" id="IPR010721">
    <property type="entry name" value="UstE-like"/>
</dbReference>
<dbReference type="Pfam" id="PF06966">
    <property type="entry name" value="DUF1295"/>
    <property type="match status" value="1"/>
</dbReference>
<feature type="transmembrane region" description="Helical" evidence="1">
    <location>
        <begin position="183"/>
        <end position="201"/>
    </location>
</feature>
<reference evidence="2" key="1">
    <citation type="submission" date="2016-08" db="EMBL/GenBank/DDBJ databases">
        <authorList>
            <person name="Seilhamer J.J."/>
        </authorList>
    </citation>
    <scope>NUCLEOTIDE SEQUENCE</scope>
    <source>
        <strain evidence="2">86</strain>
    </source>
</reference>
<dbReference type="GO" id="GO:0016020">
    <property type="term" value="C:membrane"/>
    <property type="evidence" value="ECO:0007669"/>
    <property type="project" value="TreeGrafter"/>
</dbReference>
<gene>
    <name evidence="2" type="ORF">KL86PLE_100200</name>
</gene>
<feature type="transmembrane region" description="Helical" evidence="1">
    <location>
        <begin position="207"/>
        <end position="228"/>
    </location>
</feature>